<dbReference type="OrthoDB" id="50239at2157"/>
<keyword evidence="4" id="KW-1185">Reference proteome</keyword>
<feature type="region of interest" description="Disordered" evidence="1">
    <location>
        <begin position="1"/>
        <end position="25"/>
    </location>
</feature>
<evidence type="ECO:0000313" key="2">
    <source>
        <dbReference type="EMBL" id="QCC47070.1"/>
    </source>
</evidence>
<name>A0A1H5UEV7_9EURY</name>
<evidence type="ECO:0000313" key="5">
    <source>
        <dbReference type="Proteomes" id="UP000296733"/>
    </source>
</evidence>
<sequence length="229" mass="23745">MSETILLPGGRDARGTLDAASENVDRPVDATRSTTACVVACPPHPQHGGHRGDQRLRAVSEELNEGGTDCLRFDYGPWDGGRGERTDVESAVAWANERYDWVGLFGFSFGGALALSAAAHGADVAGVAALAPPASLGTKRSDPDAPDDEGIGGVDVVADVHDVPSDLPVQILYGTRDDVAEVGPVVAAARERGFEVVEFPADHFFIGQAGKVATAVADFLAPLLGGSSR</sequence>
<evidence type="ECO:0000256" key="1">
    <source>
        <dbReference type="SAM" id="MobiDB-lite"/>
    </source>
</evidence>
<dbReference type="Gene3D" id="3.40.50.1820">
    <property type="entry name" value="alpha/beta hydrolase"/>
    <property type="match status" value="1"/>
</dbReference>
<dbReference type="GO" id="GO:0016787">
    <property type="term" value="F:hydrolase activity"/>
    <property type="evidence" value="ECO:0007669"/>
    <property type="project" value="UniProtKB-KW"/>
</dbReference>
<keyword evidence="2" id="KW-0378">Hydrolase</keyword>
<organism evidence="3 4">
    <name type="scientific">Halobellus limi</name>
    <dbReference type="NCBI Taxonomy" id="699433"/>
    <lineage>
        <taxon>Archaea</taxon>
        <taxon>Methanobacteriati</taxon>
        <taxon>Methanobacteriota</taxon>
        <taxon>Stenosarchaea group</taxon>
        <taxon>Halobacteria</taxon>
        <taxon>Halobacteriales</taxon>
        <taxon>Haloferacaceae</taxon>
        <taxon>Halobellus</taxon>
    </lineage>
</organism>
<dbReference type="Proteomes" id="UP000236740">
    <property type="component" value="Unassembled WGS sequence"/>
</dbReference>
<proteinExistence type="predicted"/>
<dbReference type="GeneID" id="39857411"/>
<dbReference type="InterPro" id="IPR029058">
    <property type="entry name" value="AB_hydrolase_fold"/>
</dbReference>
<dbReference type="RefSeq" id="WP_103990328.1">
    <property type="nucleotide sequence ID" value="NZ_CP031311.1"/>
</dbReference>
<evidence type="ECO:0000313" key="4">
    <source>
        <dbReference type="Proteomes" id="UP000236740"/>
    </source>
</evidence>
<dbReference type="EMBL" id="FNVN01000001">
    <property type="protein sequence ID" value="SEF72998.1"/>
    <property type="molecule type" value="Genomic_DNA"/>
</dbReference>
<dbReference type="KEGG" id="hlm:DV707_04950"/>
<gene>
    <name evidence="2" type="ORF">DV707_04950</name>
    <name evidence="3" type="ORF">SAMN04488133_0561</name>
</gene>
<dbReference type="Proteomes" id="UP000296733">
    <property type="component" value="Chromosome"/>
</dbReference>
<reference evidence="2 5" key="2">
    <citation type="journal article" date="2019" name="Nat. Commun.">
        <title>A new type of DNA phosphorothioation-based antiviral system in archaea.</title>
        <authorList>
            <person name="Xiong L."/>
            <person name="Liu S."/>
            <person name="Chen S."/>
            <person name="Xiao Y."/>
            <person name="Zhu B."/>
            <person name="Gao Y."/>
            <person name="Zhang Y."/>
            <person name="Chen B."/>
            <person name="Luo J."/>
            <person name="Deng Z."/>
            <person name="Chen X."/>
            <person name="Wang L."/>
            <person name="Chen S."/>
        </authorList>
    </citation>
    <scope>NUCLEOTIDE SEQUENCE [LARGE SCALE GENOMIC DNA]</scope>
    <source>
        <strain evidence="2 5">CGMCC 1.10331</strain>
    </source>
</reference>
<dbReference type="EMBL" id="CP031311">
    <property type="protein sequence ID" value="QCC47070.1"/>
    <property type="molecule type" value="Genomic_DNA"/>
</dbReference>
<accession>A0A1H5UEV7</accession>
<protein>
    <submittedName>
        <fullName evidence="2">Alpha/beta hydrolase</fullName>
    </submittedName>
</protein>
<dbReference type="SUPFAM" id="SSF53474">
    <property type="entry name" value="alpha/beta-Hydrolases"/>
    <property type="match status" value="1"/>
</dbReference>
<evidence type="ECO:0000313" key="3">
    <source>
        <dbReference type="EMBL" id="SEF72998.1"/>
    </source>
</evidence>
<dbReference type="AlphaFoldDB" id="A0A1H5UEV7"/>
<reference evidence="3 4" key="1">
    <citation type="submission" date="2016-10" db="EMBL/GenBank/DDBJ databases">
        <authorList>
            <person name="de Groot N.N."/>
        </authorList>
    </citation>
    <scope>NUCLEOTIDE SEQUENCE [LARGE SCALE GENOMIC DNA]</scope>
    <source>
        <strain evidence="3 4">CGMCC 1.10331</strain>
    </source>
</reference>